<evidence type="ECO:0000256" key="8">
    <source>
        <dbReference type="ARBA" id="ARBA00049244"/>
    </source>
</evidence>
<evidence type="ECO:0000256" key="1">
    <source>
        <dbReference type="ARBA" id="ARBA00004496"/>
    </source>
</evidence>
<dbReference type="CDD" id="cd12113">
    <property type="entry name" value="PHP_PolIIIA_DnaE3"/>
    <property type="match status" value="1"/>
</dbReference>
<evidence type="ECO:0000256" key="3">
    <source>
        <dbReference type="ARBA" id="ARBA00019114"/>
    </source>
</evidence>
<dbReference type="InterPro" id="IPR011708">
    <property type="entry name" value="DNA_pol3_alpha_NTPase_dom"/>
</dbReference>
<sequence length="1058" mass="120998">MSLFTHLHVHSHYSLLDGLPKIDELLDRVQELGMDACALTDHGVLYGGVEFYKKAKKRGIKPILGCEFYLAQERMYQKRANIDDLKYHLVLLVKNQEGYKNLIKLITQAHLEGFYYKPRIDEELLIQHSSGLIALSACLRGKIPYLISAGKIEEAKKQALKYQEIFGQEGFYLEIQSHPNLKDQTKVNKVLIDFSKELNIPLIATNDTHYLKSEDAEAQDILMLINTGAKIDNPERLTMKANDFSFKTQEEMIDAFKDVPSAIENTQKIAALCDFQFELNQIKLPVFETPNNKAPDEYLKELCYQGLENEKKKIEDKVQAQKRLDYELSVIKQTGFASYLLIVHDFVKWAKENRIIVGPGRGSAGGSLAVYLLDITDVNPLKYNLLFERFLNPERISMPDIDLDFTDRRRDEVIDYVAQKYGREKVAQIITFGKMTARAVIRDVGRAMQLNYNLCDKIAKTIPFGLTLDEALKKVSELRQLYETDQTIKVLIDFSKKLEGCARHASVHACGVVISDKPLDEIVPLQYPTQNDTAITTQYDMYSVEEIGLLKMDFLGLKNLTIIEDTIARIYKTQDKKIKLDEIPFDDKKTYKLLQEGKTISVFQLEADAVQGFLKELKPNDFEDIIVINALNRPGPMAFISEYIQRKHKKKRIEYLHPKLKPILEYTQGICIFQEQIMQIARDLAGFSLSDADVLRKAVGKKIKDLLIAQKEKFINGAINNGIKKEIIDKIWELILPFSQYGFCRAHSTAYAMIAFQTAYLKAHFPVEFMAAALTSEKNNIEKIAFLIDECKNMGIEVLAPDINESFRNFSVVPGKNKIRFGLLAIKNVGSNIVSAIIEEKEKGVFKSFSDFISRIDSKDLNKKSLESLIKTGVFDKFEERGKLLENLEQVLKFNRDIRKINNSNQKSLFEESATDFSFSFKLKETKPALPDQTLLWEKELLGLYISSHPLEKFKKVLARKTLPLKELKEHIFNQNIRVGGLISSIKKILTKKGEPMLFIKLEDLTGKVEVIVFPGLFERSSAFLQENKIVFIIGKIDNYKDAPKIIAEQIEEIIESD</sequence>
<dbReference type="EMBL" id="PFMI01000020">
    <property type="protein sequence ID" value="PIZ01092.1"/>
    <property type="molecule type" value="Genomic_DNA"/>
</dbReference>
<dbReference type="NCBIfam" id="TIGR00594">
    <property type="entry name" value="polc"/>
    <property type="match status" value="1"/>
</dbReference>
<dbReference type="Gene3D" id="3.20.20.140">
    <property type="entry name" value="Metal-dependent hydrolases"/>
    <property type="match status" value="1"/>
</dbReference>
<evidence type="ECO:0000256" key="5">
    <source>
        <dbReference type="ARBA" id="ARBA00022695"/>
    </source>
</evidence>
<protein>
    <recommendedName>
        <fullName evidence="3">DNA polymerase III subunit alpha</fullName>
        <ecNumber evidence="2">2.7.7.7</ecNumber>
    </recommendedName>
</protein>
<keyword evidence="6" id="KW-0235">DNA replication</keyword>
<feature type="domain" description="Polymerase/histidinol phosphatase N-terminal" evidence="9">
    <location>
        <begin position="5"/>
        <end position="72"/>
    </location>
</feature>
<reference evidence="11" key="1">
    <citation type="submission" date="2017-09" db="EMBL/GenBank/DDBJ databases">
        <title>Depth-based differentiation of microbial function through sediment-hosted aquifers and enrichment of novel symbionts in the deep terrestrial subsurface.</title>
        <authorList>
            <person name="Probst A.J."/>
            <person name="Ladd B."/>
            <person name="Jarett J.K."/>
            <person name="Geller-Mcgrath D.E."/>
            <person name="Sieber C.M.K."/>
            <person name="Emerson J.B."/>
            <person name="Anantharaman K."/>
            <person name="Thomas B.C."/>
            <person name="Malmstrom R."/>
            <person name="Stieglmeier M."/>
            <person name="Klingl A."/>
            <person name="Woyke T."/>
            <person name="Ryan C.M."/>
            <person name="Banfield J.F."/>
        </authorList>
    </citation>
    <scope>NUCLEOTIDE SEQUENCE [LARGE SCALE GENOMIC DNA]</scope>
</reference>
<dbReference type="GO" id="GO:0006260">
    <property type="term" value="P:DNA replication"/>
    <property type="evidence" value="ECO:0007669"/>
    <property type="project" value="UniProtKB-KW"/>
</dbReference>
<dbReference type="Pfam" id="PF02811">
    <property type="entry name" value="PHP"/>
    <property type="match status" value="1"/>
</dbReference>
<dbReference type="InterPro" id="IPR040982">
    <property type="entry name" value="DNA_pol3_finger"/>
</dbReference>
<dbReference type="SUPFAM" id="SSF160975">
    <property type="entry name" value="AF1531-like"/>
    <property type="match status" value="1"/>
</dbReference>
<accession>A0A2M7RP47</accession>
<dbReference type="PANTHER" id="PTHR32294">
    <property type="entry name" value="DNA POLYMERASE III SUBUNIT ALPHA"/>
    <property type="match status" value="1"/>
</dbReference>
<gene>
    <name evidence="10" type="ORF">COY61_00745</name>
</gene>
<evidence type="ECO:0000256" key="2">
    <source>
        <dbReference type="ARBA" id="ARBA00012417"/>
    </source>
</evidence>
<dbReference type="InterPro" id="IPR016195">
    <property type="entry name" value="Pol/histidinol_Pase-like"/>
</dbReference>
<dbReference type="PANTHER" id="PTHR32294:SF0">
    <property type="entry name" value="DNA POLYMERASE III SUBUNIT ALPHA"/>
    <property type="match status" value="1"/>
</dbReference>
<comment type="caution">
    <text evidence="10">The sequence shown here is derived from an EMBL/GenBank/DDBJ whole genome shotgun (WGS) entry which is preliminary data.</text>
</comment>
<keyword evidence="4" id="KW-0808">Transferase</keyword>
<keyword evidence="7" id="KW-0239">DNA-directed DNA polymerase</keyword>
<dbReference type="InterPro" id="IPR004365">
    <property type="entry name" value="NA-bd_OB_tRNA"/>
</dbReference>
<keyword evidence="5" id="KW-0548">Nucleotidyltransferase</keyword>
<dbReference type="Pfam" id="PF17657">
    <property type="entry name" value="DNA_pol3_finger"/>
    <property type="match status" value="1"/>
</dbReference>
<dbReference type="AlphaFoldDB" id="A0A2M7RP47"/>
<dbReference type="GO" id="GO:0003887">
    <property type="term" value="F:DNA-directed DNA polymerase activity"/>
    <property type="evidence" value="ECO:0007669"/>
    <property type="project" value="UniProtKB-KW"/>
</dbReference>
<evidence type="ECO:0000313" key="11">
    <source>
        <dbReference type="Proteomes" id="UP000229371"/>
    </source>
</evidence>
<dbReference type="InterPro" id="IPR029460">
    <property type="entry name" value="DNAPol_HHH"/>
</dbReference>
<comment type="catalytic activity">
    <reaction evidence="8">
        <text>DNA(n) + a 2'-deoxyribonucleoside 5'-triphosphate = DNA(n+1) + diphosphate</text>
        <dbReference type="Rhea" id="RHEA:22508"/>
        <dbReference type="Rhea" id="RHEA-COMP:17339"/>
        <dbReference type="Rhea" id="RHEA-COMP:17340"/>
        <dbReference type="ChEBI" id="CHEBI:33019"/>
        <dbReference type="ChEBI" id="CHEBI:61560"/>
        <dbReference type="ChEBI" id="CHEBI:173112"/>
        <dbReference type="EC" id="2.7.7.7"/>
    </reaction>
</comment>
<dbReference type="CDD" id="cd04485">
    <property type="entry name" value="DnaE_OBF"/>
    <property type="match status" value="1"/>
</dbReference>
<proteinExistence type="predicted"/>
<dbReference type="Proteomes" id="UP000229371">
    <property type="component" value="Unassembled WGS sequence"/>
</dbReference>
<dbReference type="EC" id="2.7.7.7" evidence="2"/>
<evidence type="ECO:0000259" key="9">
    <source>
        <dbReference type="SMART" id="SM00481"/>
    </source>
</evidence>
<dbReference type="GO" id="GO:0003676">
    <property type="term" value="F:nucleic acid binding"/>
    <property type="evidence" value="ECO:0007669"/>
    <property type="project" value="InterPro"/>
</dbReference>
<dbReference type="Pfam" id="PF01336">
    <property type="entry name" value="tRNA_anti-codon"/>
    <property type="match status" value="1"/>
</dbReference>
<dbReference type="InterPro" id="IPR041931">
    <property type="entry name" value="DNA_pol3_alpha_thumb_dom"/>
</dbReference>
<dbReference type="SMART" id="SM00481">
    <property type="entry name" value="POLIIIAc"/>
    <property type="match status" value="1"/>
</dbReference>
<dbReference type="GO" id="GO:0005737">
    <property type="term" value="C:cytoplasm"/>
    <property type="evidence" value="ECO:0007669"/>
    <property type="project" value="UniProtKB-SubCell"/>
</dbReference>
<dbReference type="NCBIfam" id="NF004226">
    <property type="entry name" value="PRK05673.1"/>
    <property type="match status" value="1"/>
</dbReference>
<organism evidence="10 11">
    <name type="scientific">bacterium (Candidatus Gribaldobacteria) CG_4_10_14_0_8_um_filter_33_9</name>
    <dbReference type="NCBI Taxonomy" id="2014266"/>
    <lineage>
        <taxon>Bacteria</taxon>
        <taxon>Candidatus Gribaldobacteria</taxon>
    </lineage>
</organism>
<dbReference type="Pfam" id="PF07733">
    <property type="entry name" value="DNA_pol3_alpha"/>
    <property type="match status" value="1"/>
</dbReference>
<dbReference type="InterPro" id="IPR004013">
    <property type="entry name" value="PHP_dom"/>
</dbReference>
<dbReference type="Gene3D" id="1.10.10.1600">
    <property type="entry name" value="Bacterial DNA polymerase III alpha subunit, thumb domain"/>
    <property type="match status" value="1"/>
</dbReference>
<dbReference type="Gene3D" id="1.10.150.870">
    <property type="match status" value="1"/>
</dbReference>
<dbReference type="GO" id="GO:0008408">
    <property type="term" value="F:3'-5' exonuclease activity"/>
    <property type="evidence" value="ECO:0007669"/>
    <property type="project" value="InterPro"/>
</dbReference>
<dbReference type="InterPro" id="IPR004805">
    <property type="entry name" value="DnaE2/DnaE/PolC"/>
</dbReference>
<comment type="subcellular location">
    <subcellularLocation>
        <location evidence="1">Cytoplasm</location>
    </subcellularLocation>
</comment>
<dbReference type="NCBIfam" id="NF005298">
    <property type="entry name" value="PRK06826.1"/>
    <property type="match status" value="1"/>
</dbReference>
<name>A0A2M7RP47_9BACT</name>
<dbReference type="Pfam" id="PF14579">
    <property type="entry name" value="HHH_6"/>
    <property type="match status" value="1"/>
</dbReference>
<dbReference type="InterPro" id="IPR003141">
    <property type="entry name" value="Pol/His_phosphatase_N"/>
</dbReference>
<evidence type="ECO:0000256" key="4">
    <source>
        <dbReference type="ARBA" id="ARBA00022679"/>
    </source>
</evidence>
<evidence type="ECO:0000256" key="7">
    <source>
        <dbReference type="ARBA" id="ARBA00022932"/>
    </source>
</evidence>
<evidence type="ECO:0000313" key="10">
    <source>
        <dbReference type="EMBL" id="PIZ01092.1"/>
    </source>
</evidence>
<evidence type="ECO:0000256" key="6">
    <source>
        <dbReference type="ARBA" id="ARBA00022705"/>
    </source>
</evidence>
<dbReference type="SUPFAM" id="SSF89550">
    <property type="entry name" value="PHP domain-like"/>
    <property type="match status" value="1"/>
</dbReference>